<organism evidence="1">
    <name type="scientific">viral metagenome</name>
    <dbReference type="NCBI Taxonomy" id="1070528"/>
    <lineage>
        <taxon>unclassified sequences</taxon>
        <taxon>metagenomes</taxon>
        <taxon>organismal metagenomes</taxon>
    </lineage>
</organism>
<accession>A0A6M3KW23</accession>
<dbReference type="EMBL" id="MT142595">
    <property type="protein sequence ID" value="QJA85781.1"/>
    <property type="molecule type" value="Genomic_DNA"/>
</dbReference>
<name>A0A6M3KW23_9ZZZZ</name>
<dbReference type="SUPFAM" id="SSF51161">
    <property type="entry name" value="Trimeric LpxA-like enzymes"/>
    <property type="match status" value="1"/>
</dbReference>
<evidence type="ECO:0000313" key="1">
    <source>
        <dbReference type="EMBL" id="QJA85781.1"/>
    </source>
</evidence>
<dbReference type="InterPro" id="IPR011004">
    <property type="entry name" value="Trimer_LpxA-like_sf"/>
</dbReference>
<sequence>MSTTYIDSNLAGKNSTETITSFATIGDSSTALVGATVTSSGAVAGTTITGSGAVSGADVRATNYVRIGASKYIFSTAKTTDASVVADAALVSPVATIMGSLSLGAGVVWLFVSNTHASPINLD</sequence>
<protein>
    <submittedName>
        <fullName evidence="1">Uncharacterized protein</fullName>
    </submittedName>
</protein>
<dbReference type="AlphaFoldDB" id="A0A6M3KW23"/>
<proteinExistence type="predicted"/>
<reference evidence="1" key="1">
    <citation type="submission" date="2020-03" db="EMBL/GenBank/DDBJ databases">
        <title>The deep terrestrial virosphere.</title>
        <authorList>
            <person name="Holmfeldt K."/>
            <person name="Nilsson E."/>
            <person name="Simone D."/>
            <person name="Lopez-Fernandez M."/>
            <person name="Wu X."/>
            <person name="de Brujin I."/>
            <person name="Lundin D."/>
            <person name="Andersson A."/>
            <person name="Bertilsson S."/>
            <person name="Dopson M."/>
        </authorList>
    </citation>
    <scope>NUCLEOTIDE SEQUENCE</scope>
    <source>
        <strain evidence="1">MM415B02176</strain>
    </source>
</reference>
<gene>
    <name evidence="1" type="ORF">MM415B02176_0002</name>
</gene>